<dbReference type="EMBL" id="MBLM01000111">
    <property type="protein sequence ID" value="OHV37788.1"/>
    <property type="molecule type" value="Genomic_DNA"/>
</dbReference>
<evidence type="ECO:0000313" key="2">
    <source>
        <dbReference type="Proteomes" id="UP000179627"/>
    </source>
</evidence>
<dbReference type="AlphaFoldDB" id="A0A1S1QST9"/>
<name>A0A1S1QST9_9ACTN</name>
<dbReference type="Gene3D" id="3.90.25.10">
    <property type="entry name" value="UDP-galactose 4-epimerase, domain 1"/>
    <property type="match status" value="1"/>
</dbReference>
<comment type="caution">
    <text evidence="1">The sequence shown here is derived from an EMBL/GenBank/DDBJ whole genome shotgun (WGS) entry which is preliminary data.</text>
</comment>
<protein>
    <recommendedName>
        <fullName evidence="3">NmrA-like domain-containing protein</fullName>
    </recommendedName>
</protein>
<organism evidence="1 2">
    <name type="scientific">Parafrankia colletiae</name>
    <dbReference type="NCBI Taxonomy" id="573497"/>
    <lineage>
        <taxon>Bacteria</taxon>
        <taxon>Bacillati</taxon>
        <taxon>Actinomycetota</taxon>
        <taxon>Actinomycetes</taxon>
        <taxon>Frankiales</taxon>
        <taxon>Frankiaceae</taxon>
        <taxon>Parafrankia</taxon>
    </lineage>
</organism>
<proteinExistence type="predicted"/>
<gene>
    <name evidence="1" type="ORF">CC117_16490</name>
</gene>
<keyword evidence="2" id="KW-1185">Reference proteome</keyword>
<dbReference type="Proteomes" id="UP000179627">
    <property type="component" value="Unassembled WGS sequence"/>
</dbReference>
<dbReference type="OrthoDB" id="285016at2"/>
<dbReference type="RefSeq" id="WP_071084391.1">
    <property type="nucleotide sequence ID" value="NZ_MBLM01000111.1"/>
</dbReference>
<sequence length="95" mass="10706">MDHHEIAAEMSRALGRPVTCLPVSLDEFTHQMHARGFGDHIIQHLRSVAIDYRNGVFAGTNDIVRTVGGVDPMGIEEFVTRNKQYYDDSSAISFW</sequence>
<reference evidence="2" key="1">
    <citation type="submission" date="2016-07" db="EMBL/GenBank/DDBJ databases">
        <title>Sequence Frankia sp. strain CcI1.17.</title>
        <authorList>
            <person name="Ghodhbane-Gtari F."/>
            <person name="Swanson E."/>
            <person name="Gueddou A."/>
            <person name="Morris K."/>
            <person name="Hezbri K."/>
            <person name="Ktari A."/>
            <person name="Nouioui I."/>
            <person name="Abebe-Akele F."/>
            <person name="Simpson S."/>
            <person name="Thomas K."/>
            <person name="Gtari M."/>
            <person name="Tisa L.S."/>
            <person name="Hurst S."/>
        </authorList>
    </citation>
    <scope>NUCLEOTIDE SEQUENCE [LARGE SCALE GENOMIC DNA]</scope>
    <source>
        <strain evidence="2">Cc1.17</strain>
    </source>
</reference>
<evidence type="ECO:0008006" key="3">
    <source>
        <dbReference type="Google" id="ProtNLM"/>
    </source>
</evidence>
<accession>A0A1S1QST9</accession>
<evidence type="ECO:0000313" key="1">
    <source>
        <dbReference type="EMBL" id="OHV37788.1"/>
    </source>
</evidence>